<feature type="domain" description="DNA primase/polymerase bifunctional N-terminal" evidence="4">
    <location>
        <begin position="25"/>
        <end position="190"/>
    </location>
</feature>
<proteinExistence type="predicted"/>
<feature type="region of interest" description="Disordered" evidence="2">
    <location>
        <begin position="278"/>
        <end position="303"/>
    </location>
</feature>
<dbReference type="Pfam" id="PF08708">
    <property type="entry name" value="PriCT_1"/>
    <property type="match status" value="1"/>
</dbReference>
<protein>
    <submittedName>
        <fullName evidence="5">DNA primase</fullName>
    </submittedName>
</protein>
<keyword evidence="6" id="KW-1185">Reference proteome</keyword>
<comment type="caution">
    <text evidence="5">The sequence shown here is derived from an EMBL/GenBank/DDBJ whole genome shotgun (WGS) entry which is preliminary data.</text>
</comment>
<evidence type="ECO:0000259" key="3">
    <source>
        <dbReference type="SMART" id="SM00942"/>
    </source>
</evidence>
<evidence type="ECO:0000259" key="4">
    <source>
        <dbReference type="SMART" id="SM00943"/>
    </source>
</evidence>
<dbReference type="InterPro" id="IPR014820">
    <property type="entry name" value="PriCT_1"/>
</dbReference>
<reference evidence="6" key="1">
    <citation type="journal article" date="2019" name="Int. J. Syst. Evol. Microbiol.">
        <title>The Global Catalogue of Microorganisms (GCM) 10K type strain sequencing project: providing services to taxonomists for standard genome sequencing and annotation.</title>
        <authorList>
            <consortium name="The Broad Institute Genomics Platform"/>
            <consortium name="The Broad Institute Genome Sequencing Center for Infectious Disease"/>
            <person name="Wu L."/>
            <person name="Ma J."/>
        </authorList>
    </citation>
    <scope>NUCLEOTIDE SEQUENCE [LARGE SCALE GENOMIC DNA]</scope>
    <source>
        <strain evidence="6">CGMCC 4.7181</strain>
    </source>
</reference>
<gene>
    <name evidence="5" type="ORF">GCM10010910_09560</name>
</gene>
<dbReference type="Pfam" id="PF09250">
    <property type="entry name" value="Prim-Pol"/>
    <property type="match status" value="1"/>
</dbReference>
<evidence type="ECO:0000313" key="6">
    <source>
        <dbReference type="Proteomes" id="UP000638043"/>
    </source>
</evidence>
<dbReference type="RefSeq" id="WP_188700241.1">
    <property type="nucleotide sequence ID" value="NZ_BMMQ01000002.1"/>
</dbReference>
<name>A0ABQ2MY62_9MICO</name>
<feature type="domain" description="Primase C-terminal 1" evidence="3">
    <location>
        <begin position="216"/>
        <end position="276"/>
    </location>
</feature>
<dbReference type="EMBL" id="BMMQ01000002">
    <property type="protein sequence ID" value="GGO61532.1"/>
    <property type="molecule type" value="Genomic_DNA"/>
</dbReference>
<keyword evidence="1" id="KW-0378">Hydrolase</keyword>
<dbReference type="SMART" id="SM00942">
    <property type="entry name" value="PriCT_1"/>
    <property type="match status" value="1"/>
</dbReference>
<dbReference type="PANTHER" id="PTHR35372:SF2">
    <property type="entry name" value="SF3 HELICASE DOMAIN-CONTAINING PROTEIN"/>
    <property type="match status" value="1"/>
</dbReference>
<dbReference type="CDD" id="cd04859">
    <property type="entry name" value="Prim_Pol"/>
    <property type="match status" value="1"/>
</dbReference>
<dbReference type="Proteomes" id="UP000638043">
    <property type="component" value="Unassembled WGS sequence"/>
</dbReference>
<dbReference type="SUPFAM" id="SSF56747">
    <property type="entry name" value="Prim-pol domain"/>
    <property type="match status" value="1"/>
</dbReference>
<dbReference type="PANTHER" id="PTHR35372">
    <property type="entry name" value="ATP BINDING PROTEIN-RELATED"/>
    <property type="match status" value="1"/>
</dbReference>
<sequence>MSALPGSFASVMHRMPDWATPAQAAVELAKVGVPVFPVGEDKRPLTRHGFHDSSTDLAQVERWWQRFPQAGLAIPTGMPSGVVVVDVDVHGVNGYDALQRAASRHFLDGWEVAVDTPSGGRHLYYPASPDGPQGCWQAAKAGIDFRGDGGYIVVPPTSRDIDGTRIPYRAFEFATGRAMPVETERLRNFLDARPVVLARVATSYAPSEVERLAGWVSRLQEGERNHGLFWAACKMAEHGVGTAEALDALTAAGGQAGLSEREVSTTVRSAFRTVTGSLPASPNETARQWANRAPSISAPVRTL</sequence>
<dbReference type="SMART" id="SM00943">
    <property type="entry name" value="Prim-Pol"/>
    <property type="match status" value="1"/>
</dbReference>
<feature type="compositionally biased region" description="Polar residues" evidence="2">
    <location>
        <begin position="278"/>
        <end position="288"/>
    </location>
</feature>
<evidence type="ECO:0000256" key="1">
    <source>
        <dbReference type="ARBA" id="ARBA00022801"/>
    </source>
</evidence>
<evidence type="ECO:0000313" key="5">
    <source>
        <dbReference type="EMBL" id="GGO61532.1"/>
    </source>
</evidence>
<accession>A0ABQ2MY62</accession>
<dbReference type="InterPro" id="IPR051620">
    <property type="entry name" value="ORF904-like_C"/>
</dbReference>
<dbReference type="InterPro" id="IPR015330">
    <property type="entry name" value="DNA_primase/pol_bifunc_N"/>
</dbReference>
<evidence type="ECO:0000256" key="2">
    <source>
        <dbReference type="SAM" id="MobiDB-lite"/>
    </source>
</evidence>
<organism evidence="5 6">
    <name type="scientific">Microbacterium nanhaiense</name>
    <dbReference type="NCBI Taxonomy" id="1301026"/>
    <lineage>
        <taxon>Bacteria</taxon>
        <taxon>Bacillati</taxon>
        <taxon>Actinomycetota</taxon>
        <taxon>Actinomycetes</taxon>
        <taxon>Micrococcales</taxon>
        <taxon>Microbacteriaceae</taxon>
        <taxon>Microbacterium</taxon>
    </lineage>
</organism>